<dbReference type="EMBL" id="CAJNOQ010002863">
    <property type="protein sequence ID" value="CAF0982848.1"/>
    <property type="molecule type" value="Genomic_DNA"/>
</dbReference>
<dbReference type="EMBL" id="CAJNOK010005284">
    <property type="protein sequence ID" value="CAF0967212.1"/>
    <property type="molecule type" value="Genomic_DNA"/>
</dbReference>
<dbReference type="Proteomes" id="UP000677228">
    <property type="component" value="Unassembled WGS sequence"/>
</dbReference>
<organism evidence="2 5">
    <name type="scientific">Didymodactylos carnosus</name>
    <dbReference type="NCBI Taxonomy" id="1234261"/>
    <lineage>
        <taxon>Eukaryota</taxon>
        <taxon>Metazoa</taxon>
        <taxon>Spiralia</taxon>
        <taxon>Gnathifera</taxon>
        <taxon>Rotifera</taxon>
        <taxon>Eurotatoria</taxon>
        <taxon>Bdelloidea</taxon>
        <taxon>Philodinida</taxon>
        <taxon>Philodinidae</taxon>
        <taxon>Didymodactylos</taxon>
    </lineage>
</organism>
<protein>
    <recommendedName>
        <fullName evidence="6">F-box domain-containing protein</fullName>
    </recommendedName>
</protein>
<dbReference type="Gene3D" id="3.80.10.10">
    <property type="entry name" value="Ribonuclease Inhibitor"/>
    <property type="match status" value="1"/>
</dbReference>
<keyword evidence="5" id="KW-1185">Reference proteome</keyword>
<evidence type="ECO:0000313" key="3">
    <source>
        <dbReference type="EMBL" id="CAF3738959.1"/>
    </source>
</evidence>
<reference evidence="2" key="1">
    <citation type="submission" date="2021-02" db="EMBL/GenBank/DDBJ databases">
        <authorList>
            <person name="Nowell W R."/>
        </authorList>
    </citation>
    <scope>NUCLEOTIDE SEQUENCE</scope>
</reference>
<accession>A0A814FHC1</accession>
<sequence length="523" mass="60531">MASKSVLLDLPNELFPFIFQYLSSIDLIKAFSDLQSHRLQALIQPFISQLDVSQESDTWIQTYLPDILNKHNIIALRLQMKYLVFISEYLLSTNIQSVEVINWGPIDDTGKTVLGQLRRHLKMFFMTCPYSDEDGDLASHLFQSDSQLQHLAINNCTLYINDIDICTQLTHLSIELEGMHPLFILVEHLTGIQELKVKIRSQDCIVQLPPETSEIKPCRSLHSVTFTGWIKYFDHMKSFFTNFGSTIECLSLNIDLMFLTVDGKGLEQGLLDKMPRLSSLDLIIHSTVADSDPLDIKTFQSFTWQKFNPIVYWNDRHAHQHTIFTLPYKCDQFHHLSNEFVSSCVSNRPVSLSFKHVRSLSLTTTTSLTMETFQFIQKAFPNVKTLELTNWIKHPLDESEEDTSVSSVNEDLLFDTTLQIPSVTQFCHFTWSQYDNYKTFRRLLSLFPNLICLELDIEQSILRDILTLAHKDDLVKTLFANIEQLKISDFHHEAKPLIDAEFHHFFPRVKNLITEDDDDADIE</sequence>
<dbReference type="EMBL" id="CAJOBA010005290">
    <property type="protein sequence ID" value="CAF3738959.1"/>
    <property type="molecule type" value="Genomic_DNA"/>
</dbReference>
<proteinExistence type="predicted"/>
<gene>
    <name evidence="2" type="ORF">GPM918_LOCUS12843</name>
    <name evidence="1" type="ORF">OVA965_LOCUS12912</name>
    <name evidence="4" type="ORF">SRO942_LOCUS12843</name>
    <name evidence="3" type="ORF">TMI583_LOCUS12917</name>
</gene>
<name>A0A814FHC1_9BILA</name>
<dbReference type="AlphaFoldDB" id="A0A814FHC1"/>
<dbReference type="Proteomes" id="UP000663829">
    <property type="component" value="Unassembled WGS sequence"/>
</dbReference>
<evidence type="ECO:0008006" key="6">
    <source>
        <dbReference type="Google" id="ProtNLM"/>
    </source>
</evidence>
<evidence type="ECO:0000313" key="5">
    <source>
        <dbReference type="Proteomes" id="UP000663829"/>
    </source>
</evidence>
<evidence type="ECO:0000313" key="4">
    <source>
        <dbReference type="EMBL" id="CAF3755286.1"/>
    </source>
</evidence>
<dbReference type="OrthoDB" id="10021933at2759"/>
<evidence type="ECO:0000313" key="2">
    <source>
        <dbReference type="EMBL" id="CAF0982848.1"/>
    </source>
</evidence>
<dbReference type="Proteomes" id="UP000682733">
    <property type="component" value="Unassembled WGS sequence"/>
</dbReference>
<evidence type="ECO:0000313" key="1">
    <source>
        <dbReference type="EMBL" id="CAF0967212.1"/>
    </source>
</evidence>
<dbReference type="EMBL" id="CAJOBC010002863">
    <property type="protein sequence ID" value="CAF3755286.1"/>
    <property type="molecule type" value="Genomic_DNA"/>
</dbReference>
<dbReference type="InterPro" id="IPR032675">
    <property type="entry name" value="LRR_dom_sf"/>
</dbReference>
<dbReference type="Proteomes" id="UP000681722">
    <property type="component" value="Unassembled WGS sequence"/>
</dbReference>
<dbReference type="SUPFAM" id="SSF52047">
    <property type="entry name" value="RNI-like"/>
    <property type="match status" value="1"/>
</dbReference>
<comment type="caution">
    <text evidence="2">The sequence shown here is derived from an EMBL/GenBank/DDBJ whole genome shotgun (WGS) entry which is preliminary data.</text>
</comment>